<dbReference type="GO" id="GO:0015689">
    <property type="term" value="P:molybdate ion transport"/>
    <property type="evidence" value="ECO:0007669"/>
    <property type="project" value="InterPro"/>
</dbReference>
<evidence type="ECO:0000256" key="3">
    <source>
        <dbReference type="ARBA" id="ARBA00022723"/>
    </source>
</evidence>
<dbReference type="NCBIfam" id="TIGR01256">
    <property type="entry name" value="modA"/>
    <property type="match status" value="1"/>
</dbReference>
<dbReference type="Gene3D" id="3.40.190.10">
    <property type="entry name" value="Periplasmic binding protein-like II"/>
    <property type="match status" value="2"/>
</dbReference>
<keyword evidence="2" id="KW-0500">Molybdenum</keyword>
<sequence length="180" mass="19461">MSVGKKEIDELKDKNYVDQGRVDSVATNRLVLVAPRDGGKPTTFRNLPEALGASGKIALGEPKSVPAGRYAEQALKAAGVWDAVKDRIVYAQTVRQVLAYVESGEANYGVVYATDAKISDKVTVMDTADSSWHDPIHYLGVVLANSQHKAEATKFLDFLLSPEAQEVFAKYGFSPGAGRM</sequence>
<accession>A0A2T5G5J3</accession>
<gene>
    <name evidence="5" type="ORF">BLITH_1536</name>
</gene>
<evidence type="ECO:0000313" key="6">
    <source>
        <dbReference type="Proteomes" id="UP000244016"/>
    </source>
</evidence>
<name>A0A2T5G5J3_9BACL</name>
<keyword evidence="3" id="KW-0479">Metal-binding</keyword>
<comment type="caution">
    <text evidence="5">The sequence shown here is derived from an EMBL/GenBank/DDBJ whole genome shotgun (WGS) entry which is preliminary data.</text>
</comment>
<dbReference type="GO" id="GO:0046872">
    <property type="term" value="F:metal ion binding"/>
    <property type="evidence" value="ECO:0007669"/>
    <property type="project" value="UniProtKB-KW"/>
</dbReference>
<proteinExistence type="inferred from homology"/>
<dbReference type="GO" id="GO:1901359">
    <property type="term" value="F:tungstate binding"/>
    <property type="evidence" value="ECO:0007669"/>
    <property type="project" value="UniProtKB-ARBA"/>
</dbReference>
<dbReference type="AlphaFoldDB" id="A0A2T5G5J3"/>
<evidence type="ECO:0000256" key="4">
    <source>
        <dbReference type="ARBA" id="ARBA00022729"/>
    </source>
</evidence>
<dbReference type="PANTHER" id="PTHR30632">
    <property type="entry name" value="MOLYBDATE-BINDING PERIPLASMIC PROTEIN"/>
    <property type="match status" value="1"/>
</dbReference>
<dbReference type="EMBL" id="PEBW01000005">
    <property type="protein sequence ID" value="PTQ51459.1"/>
    <property type="molecule type" value="Genomic_DNA"/>
</dbReference>
<dbReference type="Proteomes" id="UP000244016">
    <property type="component" value="Unassembled WGS sequence"/>
</dbReference>
<evidence type="ECO:0000313" key="5">
    <source>
        <dbReference type="EMBL" id="PTQ51459.1"/>
    </source>
</evidence>
<protein>
    <submittedName>
        <fullName evidence="5">Molybdenum ABC transporter, periplasmic molybdenum-binding protein ModA</fullName>
    </submittedName>
</protein>
<dbReference type="GO" id="GO:0030973">
    <property type="term" value="F:molybdate ion binding"/>
    <property type="evidence" value="ECO:0007669"/>
    <property type="project" value="UniProtKB-ARBA"/>
</dbReference>
<dbReference type="SUPFAM" id="SSF53850">
    <property type="entry name" value="Periplasmic binding protein-like II"/>
    <property type="match status" value="1"/>
</dbReference>
<evidence type="ECO:0000256" key="1">
    <source>
        <dbReference type="ARBA" id="ARBA00009175"/>
    </source>
</evidence>
<reference evidence="5 6" key="1">
    <citation type="submission" date="2017-08" db="EMBL/GenBank/DDBJ databases">
        <title>Burning lignite coal seam in the remote Altai Mountains harbors a hydrogen-driven thermophilic microbial community.</title>
        <authorList>
            <person name="Kadnikov V.V."/>
            <person name="Mardanov A.V."/>
            <person name="Ivasenko D."/>
            <person name="Beletsky A.V."/>
            <person name="Karnachuk O.V."/>
            <person name="Ravin N.V."/>
        </authorList>
    </citation>
    <scope>NUCLEOTIDE SEQUENCE [LARGE SCALE GENOMIC DNA]</scope>
    <source>
        <strain evidence="5">AL31</strain>
    </source>
</reference>
<dbReference type="InterPro" id="IPR050682">
    <property type="entry name" value="ModA/WtpA"/>
</dbReference>
<comment type="similarity">
    <text evidence="1">Belongs to the bacterial solute-binding protein ModA family.</text>
</comment>
<keyword evidence="4" id="KW-0732">Signal</keyword>
<dbReference type="PANTHER" id="PTHR30632:SF0">
    <property type="entry name" value="SULFATE-BINDING PROTEIN"/>
    <property type="match status" value="1"/>
</dbReference>
<dbReference type="Pfam" id="PF13531">
    <property type="entry name" value="SBP_bac_11"/>
    <property type="match status" value="1"/>
</dbReference>
<dbReference type="FunFam" id="3.40.190.10:FF:000035">
    <property type="entry name" value="Molybdate ABC transporter substrate-binding protein"/>
    <property type="match status" value="1"/>
</dbReference>
<evidence type="ECO:0000256" key="2">
    <source>
        <dbReference type="ARBA" id="ARBA00022505"/>
    </source>
</evidence>
<organism evidence="5 6">
    <name type="scientific">Brockia lithotrophica</name>
    <dbReference type="NCBI Taxonomy" id="933949"/>
    <lineage>
        <taxon>Bacteria</taxon>
        <taxon>Bacillati</taxon>
        <taxon>Bacillota</taxon>
        <taxon>Bacilli</taxon>
        <taxon>Bacillales</taxon>
        <taxon>Bacillales Family X. Incertae Sedis</taxon>
        <taxon>Brockia</taxon>
    </lineage>
</organism>
<dbReference type="InterPro" id="IPR005950">
    <property type="entry name" value="ModA"/>
</dbReference>